<evidence type="ECO:0000256" key="3">
    <source>
        <dbReference type="ARBA" id="ARBA00012715"/>
    </source>
</evidence>
<proteinExistence type="inferred from homology"/>
<evidence type="ECO:0000256" key="4">
    <source>
        <dbReference type="ARBA" id="ARBA00022801"/>
    </source>
</evidence>
<reference evidence="6" key="2">
    <citation type="journal article" date="2014" name="ISME J.">
        <title>Microbial stratification in low pH oxic and suboxic macroscopic growths along an acid mine drainage.</title>
        <authorList>
            <person name="Mendez-Garcia C."/>
            <person name="Mesa V."/>
            <person name="Sprenger R.R."/>
            <person name="Richter M."/>
            <person name="Diez M.S."/>
            <person name="Solano J."/>
            <person name="Bargiela R."/>
            <person name="Golyshina O.V."/>
            <person name="Manteca A."/>
            <person name="Ramos J.L."/>
            <person name="Gallego J.R."/>
            <person name="Llorente I."/>
            <person name="Martins Dos Santos V.A."/>
            <person name="Jensen O.N."/>
            <person name="Pelaez A.I."/>
            <person name="Sanchez J."/>
            <person name="Ferrer M."/>
        </authorList>
    </citation>
    <scope>NUCLEOTIDE SEQUENCE</scope>
</reference>
<dbReference type="InterPro" id="IPR043134">
    <property type="entry name" value="GTP-CH-I_N"/>
</dbReference>
<dbReference type="FunFam" id="3.30.1130.10:FF:000001">
    <property type="entry name" value="GTP cyclohydrolase 1"/>
    <property type="match status" value="1"/>
</dbReference>
<feature type="domain" description="GTP cyclohydrolase I" evidence="5">
    <location>
        <begin position="20"/>
        <end position="192"/>
    </location>
</feature>
<dbReference type="InterPro" id="IPR043133">
    <property type="entry name" value="GTP-CH-I_C/QueF"/>
</dbReference>
<dbReference type="PANTHER" id="PTHR11109:SF7">
    <property type="entry name" value="GTP CYCLOHYDROLASE 1"/>
    <property type="match status" value="1"/>
</dbReference>
<dbReference type="GO" id="GO:0006729">
    <property type="term" value="P:tetrahydrobiopterin biosynthetic process"/>
    <property type="evidence" value="ECO:0007669"/>
    <property type="project" value="TreeGrafter"/>
</dbReference>
<keyword evidence="4 6" id="KW-0378">Hydrolase</keyword>
<dbReference type="InterPro" id="IPR001474">
    <property type="entry name" value="GTP_CycHdrlase_I"/>
</dbReference>
<dbReference type="PANTHER" id="PTHR11109">
    <property type="entry name" value="GTP CYCLOHYDROLASE I"/>
    <property type="match status" value="1"/>
</dbReference>
<dbReference type="Pfam" id="PF01227">
    <property type="entry name" value="GTP_cyclohydroI"/>
    <property type="match status" value="1"/>
</dbReference>
<dbReference type="InterPro" id="IPR018234">
    <property type="entry name" value="GTP_CycHdrlase_I_CS"/>
</dbReference>
<dbReference type="NCBIfam" id="NF006825">
    <property type="entry name" value="PRK09347.1-2"/>
    <property type="match status" value="1"/>
</dbReference>
<organism evidence="6">
    <name type="scientific">mine drainage metagenome</name>
    <dbReference type="NCBI Taxonomy" id="410659"/>
    <lineage>
        <taxon>unclassified sequences</taxon>
        <taxon>metagenomes</taxon>
        <taxon>ecological metagenomes</taxon>
    </lineage>
</organism>
<gene>
    <name evidence="6" type="ORF">B1B_10015</name>
</gene>
<dbReference type="UniPathway" id="UPA00848">
    <property type="reaction ID" value="UER00151"/>
</dbReference>
<comment type="catalytic activity">
    <reaction evidence="1">
        <text>GTP + H2O = 7,8-dihydroneopterin 3'-triphosphate + formate + H(+)</text>
        <dbReference type="Rhea" id="RHEA:17473"/>
        <dbReference type="ChEBI" id="CHEBI:15377"/>
        <dbReference type="ChEBI" id="CHEBI:15378"/>
        <dbReference type="ChEBI" id="CHEBI:15740"/>
        <dbReference type="ChEBI" id="CHEBI:37565"/>
        <dbReference type="ChEBI" id="CHEBI:58462"/>
        <dbReference type="EC" id="3.5.4.16"/>
    </reaction>
</comment>
<comment type="caution">
    <text evidence="6">The sequence shown here is derived from an EMBL/GenBank/DDBJ whole genome shotgun (WGS) entry which is preliminary data.</text>
</comment>
<sequence>MKKPGRDKKARDDWKDWIQSYRTLLRVVGEDADRPGLKHTPERAAHALQYLTGGYAESIDSVVNDALFPSSSEEMVVVKNIELYSLCEHHLLPFFGTCHIAYLPQGQILGLSKFARIVDIYARRLQVQEELTRQIADGILSITNALGVGVIVEAQHLCMMMRGVEKQHAATVTSVMMGDFRSNATTRSEFLNM</sequence>
<evidence type="ECO:0000259" key="5">
    <source>
        <dbReference type="Pfam" id="PF01227"/>
    </source>
</evidence>
<dbReference type="NCBIfam" id="NF006826">
    <property type="entry name" value="PRK09347.1-3"/>
    <property type="match status" value="1"/>
</dbReference>
<dbReference type="AlphaFoldDB" id="T1BI60"/>
<dbReference type="SUPFAM" id="SSF55620">
    <property type="entry name" value="Tetrahydrobiopterin biosynthesis enzymes-like"/>
    <property type="match status" value="1"/>
</dbReference>
<reference evidence="6" key="1">
    <citation type="submission" date="2013-08" db="EMBL/GenBank/DDBJ databases">
        <authorList>
            <person name="Mendez C."/>
            <person name="Richter M."/>
            <person name="Ferrer M."/>
            <person name="Sanchez J."/>
        </authorList>
    </citation>
    <scope>NUCLEOTIDE SEQUENCE</scope>
</reference>
<dbReference type="HAMAP" id="MF_00223">
    <property type="entry name" value="FolE"/>
    <property type="match status" value="1"/>
</dbReference>
<dbReference type="NCBIfam" id="TIGR00063">
    <property type="entry name" value="folE"/>
    <property type="match status" value="1"/>
</dbReference>
<dbReference type="GO" id="GO:0005737">
    <property type="term" value="C:cytoplasm"/>
    <property type="evidence" value="ECO:0007669"/>
    <property type="project" value="TreeGrafter"/>
</dbReference>
<evidence type="ECO:0000313" key="6">
    <source>
        <dbReference type="EMBL" id="EQD53825.1"/>
    </source>
</evidence>
<dbReference type="EC" id="3.5.4.16" evidence="3"/>
<dbReference type="GO" id="GO:0008270">
    <property type="term" value="F:zinc ion binding"/>
    <property type="evidence" value="ECO:0007669"/>
    <property type="project" value="TreeGrafter"/>
</dbReference>
<dbReference type="PROSITE" id="PS00859">
    <property type="entry name" value="GTP_CYCLOHYDROL_1_1"/>
    <property type="match status" value="1"/>
</dbReference>
<dbReference type="InterPro" id="IPR020602">
    <property type="entry name" value="GTP_CycHdrlase_I_dom"/>
</dbReference>
<dbReference type="GO" id="GO:0046654">
    <property type="term" value="P:tetrahydrofolate biosynthetic process"/>
    <property type="evidence" value="ECO:0007669"/>
    <property type="project" value="InterPro"/>
</dbReference>
<dbReference type="Gene3D" id="3.30.1130.10">
    <property type="match status" value="1"/>
</dbReference>
<protein>
    <recommendedName>
        <fullName evidence="3">GTP cyclohydrolase I</fullName>
        <ecNumber evidence="3">3.5.4.16</ecNumber>
    </recommendedName>
</protein>
<evidence type="ECO:0000256" key="2">
    <source>
        <dbReference type="ARBA" id="ARBA00005080"/>
    </source>
</evidence>
<dbReference type="EMBL" id="AUZY01006602">
    <property type="protein sequence ID" value="EQD53825.1"/>
    <property type="molecule type" value="Genomic_DNA"/>
</dbReference>
<accession>T1BI60</accession>
<name>T1BI60_9ZZZZ</name>
<dbReference type="Gene3D" id="1.10.286.10">
    <property type="match status" value="1"/>
</dbReference>
<feature type="non-terminal residue" evidence="6">
    <location>
        <position position="193"/>
    </location>
</feature>
<dbReference type="GO" id="GO:0003934">
    <property type="term" value="F:GTP cyclohydrolase I activity"/>
    <property type="evidence" value="ECO:0007669"/>
    <property type="project" value="UniProtKB-EC"/>
</dbReference>
<evidence type="ECO:0000256" key="1">
    <source>
        <dbReference type="ARBA" id="ARBA00001052"/>
    </source>
</evidence>
<comment type="pathway">
    <text evidence="2">Cofactor biosynthesis; 7,8-dihydroneopterin triphosphate biosynthesis; 7,8-dihydroneopterin triphosphate from GTP: step 1/1.</text>
</comment>
<dbReference type="GO" id="GO:0005525">
    <property type="term" value="F:GTP binding"/>
    <property type="evidence" value="ECO:0007669"/>
    <property type="project" value="TreeGrafter"/>
</dbReference>